<protein>
    <submittedName>
        <fullName evidence="1">Uncharacterized protein</fullName>
    </submittedName>
</protein>
<dbReference type="EMBL" id="CP010519">
    <property type="protein sequence ID" value="AJE84053.1"/>
    <property type="molecule type" value="Genomic_DNA"/>
</dbReference>
<dbReference type="KEGG" id="sals:SLNWT_3677"/>
<evidence type="ECO:0000313" key="1">
    <source>
        <dbReference type="EMBL" id="AJE84053.1"/>
    </source>
</evidence>
<keyword evidence="2" id="KW-1185">Reference proteome</keyword>
<sequence length="68" mass="7215">MPRSHRQHGTAIPTPRNWLAAQAEPILPSAVAAAIRAARDAGWAPEGGSSPFELDRSEGFVPLAEVMP</sequence>
<organism evidence="1 2">
    <name type="scientific">Streptomyces albus (strain ATCC 21838 / DSM 41398 / FERM P-419 / JCM 4703 / NBRC 107858)</name>
    <dbReference type="NCBI Taxonomy" id="1081613"/>
    <lineage>
        <taxon>Bacteria</taxon>
        <taxon>Bacillati</taxon>
        <taxon>Actinomycetota</taxon>
        <taxon>Actinomycetes</taxon>
        <taxon>Kitasatosporales</taxon>
        <taxon>Streptomycetaceae</taxon>
        <taxon>Streptomyces</taxon>
    </lineage>
</organism>
<accession>A0A0B5EN83</accession>
<evidence type="ECO:0000313" key="2">
    <source>
        <dbReference type="Proteomes" id="UP000031523"/>
    </source>
</evidence>
<proteinExistence type="predicted"/>
<dbReference type="Proteomes" id="UP000031523">
    <property type="component" value="Chromosome"/>
</dbReference>
<reference evidence="1 2" key="1">
    <citation type="submission" date="2015-01" db="EMBL/GenBank/DDBJ databases">
        <title>Enhanced salinomycin production by adjusting the supply of polyketide extender units in Streptomyce albus DSM 41398.</title>
        <authorList>
            <person name="Lu C."/>
        </authorList>
    </citation>
    <scope>NUCLEOTIDE SEQUENCE [LARGE SCALE GENOMIC DNA]</scope>
    <source>
        <strain evidence="2">ATCC 21838 / DSM 41398 / FERM P-419 / JCM 4703 / NBRC 107858</strain>
    </source>
</reference>
<name>A0A0B5EN83_STRA4</name>
<gene>
    <name evidence="1" type="ORF">SLNWT_3677</name>
</gene>
<dbReference type="AlphaFoldDB" id="A0A0B5EN83"/>